<reference evidence="2" key="1">
    <citation type="submission" date="2017-06" db="EMBL/GenBank/DDBJ databases">
        <authorList>
            <person name="Cremers G."/>
        </authorList>
    </citation>
    <scope>NUCLEOTIDE SEQUENCE [LARGE SCALE GENOMIC DNA]</scope>
</reference>
<sequence>MIDEERFERLCKLLDEKHKEQMKASDTYIGKQLEAYERSLLDSMEKAIRDDDLLTAYKYRMMIELMQ</sequence>
<evidence type="ECO:0000313" key="2">
    <source>
        <dbReference type="Proteomes" id="UP000218615"/>
    </source>
</evidence>
<protein>
    <submittedName>
        <fullName evidence="1">Uncharacterized protein</fullName>
    </submittedName>
</protein>
<dbReference type="Proteomes" id="UP000218615">
    <property type="component" value="Unassembled WGS sequence"/>
</dbReference>
<name>A0A284VMR1_9EURY</name>
<dbReference type="AlphaFoldDB" id="A0A284VMR1"/>
<dbReference type="EMBL" id="FZMP01000097">
    <property type="protein sequence ID" value="SNQ60528.1"/>
    <property type="molecule type" value="Genomic_DNA"/>
</dbReference>
<dbReference type="RefSeq" id="WP_096204925.1">
    <property type="nucleotide sequence ID" value="NZ_FZMP01000097.1"/>
</dbReference>
<keyword evidence="2" id="KW-1185">Reference proteome</keyword>
<accession>A0A284VMR1</accession>
<proteinExistence type="predicted"/>
<organism evidence="1 2">
    <name type="scientific">Candidatus Methanoperedens nitratireducens</name>
    <dbReference type="NCBI Taxonomy" id="1392998"/>
    <lineage>
        <taxon>Archaea</taxon>
        <taxon>Methanobacteriati</taxon>
        <taxon>Methanobacteriota</taxon>
        <taxon>Stenosarchaea group</taxon>
        <taxon>Methanomicrobia</taxon>
        <taxon>Methanosarcinales</taxon>
        <taxon>ANME-2 cluster</taxon>
        <taxon>Candidatus Methanoperedentaceae</taxon>
        <taxon>Candidatus Methanoperedens</taxon>
    </lineage>
</organism>
<gene>
    <name evidence="1" type="ORF">MNV_1860003</name>
</gene>
<evidence type="ECO:0000313" key="1">
    <source>
        <dbReference type="EMBL" id="SNQ60528.1"/>
    </source>
</evidence>